<dbReference type="Proteomes" id="UP001499852">
    <property type="component" value="Unassembled WGS sequence"/>
</dbReference>
<dbReference type="Pfam" id="PF05362">
    <property type="entry name" value="Lon_C"/>
    <property type="match status" value="1"/>
</dbReference>
<accession>A0ABP9PJH5</accession>
<name>A0ABP9PJH5_9BACT</name>
<proteinExistence type="predicted"/>
<sequence>MLAESVRLPGNFYSGEGEVVIAPSNSATCTLEIDSAAVVEKIRFIIRKGAQLRVRGALLRECQISLDPGAEVVLDSCAMDRCEFNADGTQSAEPAKLRIINSIVSSGAWLVPMNSLGLEMMDSVVIGQQSSIGGLRLETGSLDKLDDVARRPNIRYTRFQNCFVHASILLTSSQVTFERCRGSFSGERPPIGNGGTKPMVMMPIRWVDSIPAALPTQIGDGVGVLMVEQPISGGCSLTAKVENGALSMDGLTQTEPKLISLFLPQSVAEGTSPGYSMGTASTSSLPSSKELKLKQTHVNGLLVMPLASGKEAGQVTRMNMTALPGNSYIRFNQPVGTDMMTALNEVNKFVLLRHEGMPRGLDLEIAFEEKYSGKDGPSAAVACALLVESMYTGQTWDPAFAVTGDMNADGSVQPIGGVSAKLRGATKGACKIIAIPAKNERAVSDILVMDGPAALAGIHVFSLENFDQAVNLASLQRQATLQQALDEFDVIRTVLLRDPRQMIAILRSAQAVARLQAILEKAPNSLSAKHLLLYAQGRMPSMLSIGGSLEAADSNALALLASIRNDFKGAVRNLKQDELGGALNRLSNLRPRMDPRVWPYVDALVDYGQIVRTEVLNPARTAAKFNEMAGRANQAGSLVNAAKEGLLADPEVREDLGL</sequence>
<organism evidence="2 3">
    <name type="scientific">Prosthecobacter algae</name>
    <dbReference type="NCBI Taxonomy" id="1144682"/>
    <lineage>
        <taxon>Bacteria</taxon>
        <taxon>Pseudomonadati</taxon>
        <taxon>Verrucomicrobiota</taxon>
        <taxon>Verrucomicrobiia</taxon>
        <taxon>Verrucomicrobiales</taxon>
        <taxon>Verrucomicrobiaceae</taxon>
        <taxon>Prosthecobacter</taxon>
    </lineage>
</organism>
<comment type="caution">
    <text evidence="2">The sequence shown here is derived from an EMBL/GenBank/DDBJ whole genome shotgun (WGS) entry which is preliminary data.</text>
</comment>
<dbReference type="SUPFAM" id="SSF54211">
    <property type="entry name" value="Ribosomal protein S5 domain 2-like"/>
    <property type="match status" value="1"/>
</dbReference>
<dbReference type="PRINTS" id="PR00830">
    <property type="entry name" value="ENDOLAPTASE"/>
</dbReference>
<feature type="domain" description="Lon proteolytic" evidence="1">
    <location>
        <begin position="364"/>
        <end position="446"/>
    </location>
</feature>
<gene>
    <name evidence="2" type="ORF">GCM10023213_42550</name>
</gene>
<dbReference type="PANTHER" id="PTHR10046">
    <property type="entry name" value="ATP DEPENDENT LON PROTEASE FAMILY MEMBER"/>
    <property type="match status" value="1"/>
</dbReference>
<protein>
    <recommendedName>
        <fullName evidence="1">Lon proteolytic domain-containing protein</fullName>
    </recommendedName>
</protein>
<dbReference type="InterPro" id="IPR020568">
    <property type="entry name" value="Ribosomal_Su5_D2-typ_SF"/>
</dbReference>
<evidence type="ECO:0000313" key="3">
    <source>
        <dbReference type="Proteomes" id="UP001499852"/>
    </source>
</evidence>
<dbReference type="Gene3D" id="3.30.230.10">
    <property type="match status" value="1"/>
</dbReference>
<dbReference type="InterPro" id="IPR014721">
    <property type="entry name" value="Ribsml_uS5_D2-typ_fold_subgr"/>
</dbReference>
<reference evidence="3" key="1">
    <citation type="journal article" date="2019" name="Int. J. Syst. Evol. Microbiol.">
        <title>The Global Catalogue of Microorganisms (GCM) 10K type strain sequencing project: providing services to taxonomists for standard genome sequencing and annotation.</title>
        <authorList>
            <consortium name="The Broad Institute Genomics Platform"/>
            <consortium name="The Broad Institute Genome Sequencing Center for Infectious Disease"/>
            <person name="Wu L."/>
            <person name="Ma J."/>
        </authorList>
    </citation>
    <scope>NUCLEOTIDE SEQUENCE [LARGE SCALE GENOMIC DNA]</scope>
    <source>
        <strain evidence="3">JCM 18053</strain>
    </source>
</reference>
<evidence type="ECO:0000313" key="2">
    <source>
        <dbReference type="EMBL" id="GAA5147632.1"/>
    </source>
</evidence>
<dbReference type="InterPro" id="IPR027065">
    <property type="entry name" value="Lon_Prtase"/>
</dbReference>
<keyword evidence="3" id="KW-1185">Reference proteome</keyword>
<dbReference type="EMBL" id="BAABIA010000010">
    <property type="protein sequence ID" value="GAA5147632.1"/>
    <property type="molecule type" value="Genomic_DNA"/>
</dbReference>
<dbReference type="InterPro" id="IPR008269">
    <property type="entry name" value="Lon_proteolytic"/>
</dbReference>
<evidence type="ECO:0000259" key="1">
    <source>
        <dbReference type="Pfam" id="PF05362"/>
    </source>
</evidence>